<reference evidence="2" key="1">
    <citation type="journal article" date="2019" name="Int. J. Syst. Evol. Microbiol.">
        <title>The Global Catalogue of Microorganisms (GCM) 10K type strain sequencing project: providing services to taxonomists for standard genome sequencing and annotation.</title>
        <authorList>
            <consortium name="The Broad Institute Genomics Platform"/>
            <consortium name="The Broad Institute Genome Sequencing Center for Infectious Disease"/>
            <person name="Wu L."/>
            <person name="Ma J."/>
        </authorList>
    </citation>
    <scope>NUCLEOTIDE SEQUENCE [LARGE SCALE GENOMIC DNA]</scope>
    <source>
        <strain evidence="2">NBRC 108725</strain>
    </source>
</reference>
<dbReference type="SUPFAM" id="SSF55486">
    <property type="entry name" value="Metalloproteases ('zincins'), catalytic domain"/>
    <property type="match status" value="1"/>
</dbReference>
<proteinExistence type="predicted"/>
<evidence type="ECO:0000313" key="2">
    <source>
        <dbReference type="Proteomes" id="UP001321498"/>
    </source>
</evidence>
<keyword evidence="2" id="KW-1185">Reference proteome</keyword>
<protein>
    <recommendedName>
        <fullName evidence="3">Metalloprotease</fullName>
    </recommendedName>
</protein>
<sequence length="186" mass="20263">MQASIDEAVGVVDDFWAAHWSEFYPGEYVSPTVVGTYDSTDPGDTTTCDGEPADEDNALYCTDDRSVMWDRVLMSEMYAEGDANVYLVVAHEWGHAIQAQLDDSLVWTAEELQADCFAAAALYGAEADGVFAWAEGDTAELARGLTDLSDSTEWTGADDHGDPFDRIDAFNDGRTYGVPGCFPVEE</sequence>
<dbReference type="Proteomes" id="UP001321498">
    <property type="component" value="Chromosome"/>
</dbReference>
<dbReference type="EMBL" id="AP027731">
    <property type="protein sequence ID" value="BDZ44302.1"/>
    <property type="molecule type" value="Genomic_DNA"/>
</dbReference>
<dbReference type="RefSeq" id="WP_286277768.1">
    <property type="nucleotide sequence ID" value="NZ_AP027731.1"/>
</dbReference>
<accession>A0ABN6XHB6</accession>
<evidence type="ECO:0000313" key="1">
    <source>
        <dbReference type="EMBL" id="BDZ44302.1"/>
    </source>
</evidence>
<evidence type="ECO:0008006" key="3">
    <source>
        <dbReference type="Google" id="ProtNLM"/>
    </source>
</evidence>
<organism evidence="1 2">
    <name type="scientific">Naasia aerilata</name>
    <dbReference type="NCBI Taxonomy" id="1162966"/>
    <lineage>
        <taxon>Bacteria</taxon>
        <taxon>Bacillati</taxon>
        <taxon>Actinomycetota</taxon>
        <taxon>Actinomycetes</taxon>
        <taxon>Micrococcales</taxon>
        <taxon>Microbacteriaceae</taxon>
        <taxon>Naasia</taxon>
    </lineage>
</organism>
<name>A0ABN6XHB6_9MICO</name>
<gene>
    <name evidence="1" type="ORF">GCM10025866_02110</name>
</gene>